<dbReference type="OrthoDB" id="2523549at2759"/>
<dbReference type="Proteomes" id="UP000076738">
    <property type="component" value="Unassembled WGS sequence"/>
</dbReference>
<accession>A0A167I570</accession>
<name>A0A167I570_CALVF</name>
<proteinExistence type="predicted"/>
<keyword evidence="2" id="KW-1185">Reference proteome</keyword>
<reference evidence="1 2" key="1">
    <citation type="journal article" date="2016" name="Mol. Biol. Evol.">
        <title>Comparative Genomics of Early-Diverging Mushroom-Forming Fungi Provides Insights into the Origins of Lignocellulose Decay Capabilities.</title>
        <authorList>
            <person name="Nagy L.G."/>
            <person name="Riley R."/>
            <person name="Tritt A."/>
            <person name="Adam C."/>
            <person name="Daum C."/>
            <person name="Floudas D."/>
            <person name="Sun H."/>
            <person name="Yadav J.S."/>
            <person name="Pangilinan J."/>
            <person name="Larsson K.H."/>
            <person name="Matsuura K."/>
            <person name="Barry K."/>
            <person name="Labutti K."/>
            <person name="Kuo R."/>
            <person name="Ohm R.A."/>
            <person name="Bhattacharya S.S."/>
            <person name="Shirouzu T."/>
            <person name="Yoshinaga Y."/>
            <person name="Martin F.M."/>
            <person name="Grigoriev I.V."/>
            <person name="Hibbett D.S."/>
        </authorList>
    </citation>
    <scope>NUCLEOTIDE SEQUENCE [LARGE SCALE GENOMIC DNA]</scope>
    <source>
        <strain evidence="1 2">TUFC12733</strain>
    </source>
</reference>
<dbReference type="SUPFAM" id="SSF55729">
    <property type="entry name" value="Acyl-CoA N-acyltransferases (Nat)"/>
    <property type="match status" value="1"/>
</dbReference>
<gene>
    <name evidence="1" type="ORF">CALVIDRAFT_541136</name>
</gene>
<dbReference type="AlphaFoldDB" id="A0A167I570"/>
<protein>
    <recommendedName>
        <fullName evidence="3">N-acetyltransferase domain-containing protein</fullName>
    </recommendedName>
</protein>
<evidence type="ECO:0000313" key="2">
    <source>
        <dbReference type="Proteomes" id="UP000076738"/>
    </source>
</evidence>
<organism evidence="1 2">
    <name type="scientific">Calocera viscosa (strain TUFC12733)</name>
    <dbReference type="NCBI Taxonomy" id="1330018"/>
    <lineage>
        <taxon>Eukaryota</taxon>
        <taxon>Fungi</taxon>
        <taxon>Dikarya</taxon>
        <taxon>Basidiomycota</taxon>
        <taxon>Agaricomycotina</taxon>
        <taxon>Dacrymycetes</taxon>
        <taxon>Dacrymycetales</taxon>
        <taxon>Dacrymycetaceae</taxon>
        <taxon>Calocera</taxon>
    </lineage>
</organism>
<dbReference type="Gene3D" id="3.40.630.30">
    <property type="match status" value="1"/>
</dbReference>
<evidence type="ECO:0000313" key="1">
    <source>
        <dbReference type="EMBL" id="KZO92313.1"/>
    </source>
</evidence>
<dbReference type="EMBL" id="KV417312">
    <property type="protein sequence ID" value="KZO92313.1"/>
    <property type="molecule type" value="Genomic_DNA"/>
</dbReference>
<evidence type="ECO:0008006" key="3">
    <source>
        <dbReference type="Google" id="ProtNLM"/>
    </source>
</evidence>
<dbReference type="InterPro" id="IPR016181">
    <property type="entry name" value="Acyl_CoA_acyltransferase"/>
</dbReference>
<dbReference type="CDD" id="cd04301">
    <property type="entry name" value="NAT_SF"/>
    <property type="match status" value="1"/>
</dbReference>
<sequence length="278" mass="30091">MVTLCSPKHSTSLSPDWLAPRMQLLASSLYSLISSGAQPAMTSITGATALTSAFTPLYASLSGIAPDGPAVMETLHTHCPRARVDLKPPRLPEGHAIHVVQRGDKIALAQLAKLLQDFRAHHGGPGAYISLEQATKQAEVGIRFNEFMVYSVTDAEGKEEYAGYVRDGRITSKHTSVRNVFILPHHRRKGIAEVLTRAAVVRMLSQPNRMKEALASLLPAGADCTIDDAQIFAEKSNLSAQGIYSRVGYGFPAGEWDEEDGKSWEDCVELGYPGNPGH</sequence>